<comment type="caution">
    <text evidence="11">The sequence shown here is derived from an EMBL/GenBank/DDBJ whole genome shotgun (WGS) entry which is preliminary data.</text>
</comment>
<dbReference type="Proteomes" id="UP000005798">
    <property type="component" value="Unassembled WGS sequence"/>
</dbReference>
<feature type="transmembrane region" description="Helical" evidence="9">
    <location>
        <begin position="197"/>
        <end position="223"/>
    </location>
</feature>
<reference evidence="11" key="1">
    <citation type="submission" date="2007-11" db="EMBL/GenBank/DDBJ databases">
        <authorList>
            <person name="Fulton L."/>
            <person name="Clifton S."/>
            <person name="Fulton B."/>
            <person name="Xu J."/>
            <person name="Minx P."/>
            <person name="Pepin K.H."/>
            <person name="Johnson M."/>
            <person name="Thiruvilangam P."/>
            <person name="Bhonagiri V."/>
            <person name="Nash W.E."/>
            <person name="Mardis E.R."/>
            <person name="Wilson R.K."/>
        </authorList>
    </citation>
    <scope>NUCLEOTIDE SEQUENCE [LARGE SCALE GENOMIC DNA]</scope>
    <source>
        <strain evidence="11">DSM 1402</strain>
    </source>
</reference>
<keyword evidence="6 9" id="KW-1133">Transmembrane helix</keyword>
<dbReference type="eggNOG" id="COG1455">
    <property type="taxonomic scope" value="Bacteria"/>
</dbReference>
<comment type="subcellular location">
    <subcellularLocation>
        <location evidence="1">Cell membrane</location>
        <topology evidence="1">Multi-pass membrane protein</topology>
    </subcellularLocation>
</comment>
<dbReference type="GO" id="GO:0009401">
    <property type="term" value="P:phosphoenolpyruvate-dependent sugar phosphotransferase system"/>
    <property type="evidence" value="ECO:0007669"/>
    <property type="project" value="InterPro"/>
</dbReference>
<feature type="transmembrane region" description="Helical" evidence="9">
    <location>
        <begin position="363"/>
        <end position="388"/>
    </location>
</feature>
<feature type="domain" description="PTS EIIC type-3" evidence="10">
    <location>
        <begin position="13"/>
        <end position="428"/>
    </location>
</feature>
<dbReference type="AlphaFoldDB" id="B0N1H6"/>
<evidence type="ECO:0000256" key="3">
    <source>
        <dbReference type="ARBA" id="ARBA00022475"/>
    </source>
</evidence>
<keyword evidence="2 8" id="KW-0813">Transport</keyword>
<dbReference type="PANTHER" id="PTHR33989:SF4">
    <property type="entry name" value="PTS SYSTEM N,N'-DIACETYLCHITOBIOSE-SPECIFIC EIIC COMPONENT"/>
    <property type="match status" value="1"/>
</dbReference>
<evidence type="ECO:0000256" key="1">
    <source>
        <dbReference type="ARBA" id="ARBA00004651"/>
    </source>
</evidence>
<dbReference type="NCBIfam" id="TIGR00410">
    <property type="entry name" value="lacE"/>
    <property type="match status" value="1"/>
</dbReference>
<evidence type="ECO:0000313" key="12">
    <source>
        <dbReference type="Proteomes" id="UP000005798"/>
    </source>
</evidence>
<dbReference type="Pfam" id="PF02378">
    <property type="entry name" value="PTS_EIIC"/>
    <property type="match status" value="1"/>
</dbReference>
<proteinExistence type="predicted"/>
<evidence type="ECO:0000313" key="11">
    <source>
        <dbReference type="EMBL" id="EDS19511.1"/>
    </source>
</evidence>
<dbReference type="PIRSF" id="PIRSF006351">
    <property type="entry name" value="PTS_EIIC-Cellobiose"/>
    <property type="match status" value="1"/>
</dbReference>
<accession>B0N1H6</accession>
<dbReference type="InterPro" id="IPR003352">
    <property type="entry name" value="PTS_EIIC"/>
</dbReference>
<feature type="transmembrane region" description="Helical" evidence="9">
    <location>
        <begin position="302"/>
        <end position="323"/>
    </location>
</feature>
<feature type="transmembrane region" description="Helical" evidence="9">
    <location>
        <begin position="151"/>
        <end position="176"/>
    </location>
</feature>
<feature type="transmembrane region" description="Helical" evidence="9">
    <location>
        <begin position="36"/>
        <end position="56"/>
    </location>
</feature>
<evidence type="ECO:0000256" key="9">
    <source>
        <dbReference type="SAM" id="Phobius"/>
    </source>
</evidence>
<feature type="transmembrane region" description="Helical" evidence="9">
    <location>
        <begin position="235"/>
        <end position="258"/>
    </location>
</feature>
<evidence type="ECO:0000256" key="6">
    <source>
        <dbReference type="ARBA" id="ARBA00022989"/>
    </source>
</evidence>
<sequence>MFLKEEKNFMDKFQDILMKVGVFAAENRYLSSIKNAFQTFVPFTIIGAIGVLWSNVICNDTTGLGALVPAVMNLSFLNPAFNALNFATIGCISVAITFLVGGEIGTSRKSSPMFCGLLAVVSLLTVTQTSLDIKAGGELIQTVSGIFTSSLGSQGLFTGMIVAIVAVELFCGLFKLDKLKIKLPDQVPPQIAKSFEYLVPAFIEILIISLVGLGVNAVSGVYINDVIFNVIQKPLLYIGGSLPGVLTFMFISLVFWSIGLHGDNMIGGVFNPILTTLAVENLDAIKAGLEPSNIVNNTFHRAFFATGGTGCMLGLTIAMLIVCKRPENKSIARIALVPELFNIGEVSMFGVPIVMNPTLIIPFILAPLVTVIFGYVLTMLHICPIMYVDLPWTMPPLLIAFLGSGGNFMAPICQLAGIILSALIYLPFVKLYEKQQAQIEQTA</sequence>
<feature type="transmembrane region" description="Helical" evidence="9">
    <location>
        <begin position="76"/>
        <end position="101"/>
    </location>
</feature>
<evidence type="ECO:0000256" key="8">
    <source>
        <dbReference type="PIRNR" id="PIRNR006351"/>
    </source>
</evidence>
<feature type="transmembrane region" description="Helical" evidence="9">
    <location>
        <begin position="408"/>
        <end position="428"/>
    </location>
</feature>
<dbReference type="GO" id="GO:0005886">
    <property type="term" value="C:plasma membrane"/>
    <property type="evidence" value="ECO:0007669"/>
    <property type="project" value="UniProtKB-SubCell"/>
</dbReference>
<reference evidence="11" key="2">
    <citation type="submission" date="2014-06" db="EMBL/GenBank/DDBJ databases">
        <title>Draft genome sequence of Clostridium ramosum(DSM 1402).</title>
        <authorList>
            <person name="Sudarsanam P."/>
            <person name="Ley R."/>
            <person name="Guruge J."/>
            <person name="Turnbaugh P.J."/>
            <person name="Mahowald M."/>
            <person name="Liep D."/>
            <person name="Gordon J."/>
        </authorList>
    </citation>
    <scope>NUCLEOTIDE SEQUENCE</scope>
    <source>
        <strain evidence="11">DSM 1402</strain>
    </source>
</reference>
<keyword evidence="3 8" id="KW-1003">Cell membrane</keyword>
<feature type="transmembrane region" description="Helical" evidence="9">
    <location>
        <begin position="113"/>
        <end position="131"/>
    </location>
</feature>
<protein>
    <recommendedName>
        <fullName evidence="8">Permease IIC component</fullName>
    </recommendedName>
</protein>
<dbReference type="InterPro" id="IPR004501">
    <property type="entry name" value="PTS_EIIC_3"/>
</dbReference>
<evidence type="ECO:0000256" key="7">
    <source>
        <dbReference type="ARBA" id="ARBA00023136"/>
    </source>
</evidence>
<name>B0N1H6_9FIRM</name>
<evidence type="ECO:0000256" key="5">
    <source>
        <dbReference type="ARBA" id="ARBA00022692"/>
    </source>
</evidence>
<dbReference type="PROSITE" id="PS51105">
    <property type="entry name" value="PTS_EIIC_TYPE_3"/>
    <property type="match status" value="1"/>
</dbReference>
<keyword evidence="4 8" id="KW-0762">Sugar transport</keyword>
<dbReference type="GO" id="GO:0008982">
    <property type="term" value="F:protein-N(PI)-phosphohistidine-sugar phosphotransferase activity"/>
    <property type="evidence" value="ECO:0007669"/>
    <property type="project" value="UniProtKB-UniRule"/>
</dbReference>
<keyword evidence="12" id="KW-1185">Reference proteome</keyword>
<dbReference type="InterPro" id="IPR004796">
    <property type="entry name" value="PTS_IIC_cello"/>
</dbReference>
<dbReference type="InterPro" id="IPR051088">
    <property type="entry name" value="PTS_Sugar-EIIC/EIIB"/>
</dbReference>
<gene>
    <name evidence="11" type="ORF">CLORAM_00386</name>
</gene>
<keyword evidence="5 9" id="KW-0812">Transmembrane</keyword>
<evidence type="ECO:0000256" key="2">
    <source>
        <dbReference type="ARBA" id="ARBA00022448"/>
    </source>
</evidence>
<keyword evidence="7 8" id="KW-0472">Membrane</keyword>
<dbReference type="HOGENOM" id="CLU_029688_1_0_9"/>
<organism evidence="11 12">
    <name type="scientific">Thomasclavelia ramosa DSM 1402</name>
    <dbReference type="NCBI Taxonomy" id="445974"/>
    <lineage>
        <taxon>Bacteria</taxon>
        <taxon>Bacillati</taxon>
        <taxon>Bacillota</taxon>
        <taxon>Erysipelotrichia</taxon>
        <taxon>Erysipelotrichales</taxon>
        <taxon>Coprobacillaceae</taxon>
        <taxon>Thomasclavelia</taxon>
    </lineage>
</organism>
<comment type="function">
    <text evidence="8">The phosphoenolpyruvate-dependent sugar phosphotransferase system (PTS), a major carbohydrate active -transport system, catalyzes the phosphorylation of incoming sugar substrates concomitant with their translocation across the cell membrane.</text>
</comment>
<evidence type="ECO:0000256" key="4">
    <source>
        <dbReference type="ARBA" id="ARBA00022597"/>
    </source>
</evidence>
<dbReference type="PANTHER" id="PTHR33989">
    <property type="match status" value="1"/>
</dbReference>
<evidence type="ECO:0000259" key="10">
    <source>
        <dbReference type="PROSITE" id="PS51105"/>
    </source>
</evidence>
<dbReference type="EMBL" id="ABFX02000003">
    <property type="protein sequence ID" value="EDS19511.1"/>
    <property type="molecule type" value="Genomic_DNA"/>
</dbReference>